<feature type="domain" description="RNase NYN" evidence="2">
    <location>
        <begin position="386"/>
        <end position="542"/>
    </location>
</feature>
<dbReference type="InterPro" id="IPR045153">
    <property type="entry name" value="Est1/Ebs1-like"/>
</dbReference>
<dbReference type="GO" id="GO:0070034">
    <property type="term" value="F:telomerase RNA binding"/>
    <property type="evidence" value="ECO:0007669"/>
    <property type="project" value="TreeGrafter"/>
</dbReference>
<sequence length="556" mass="61745">MTSERDILREAINHERNGDLDTSTALFQRLLINHSAWALDKKVDTRLLTMWRKAVEHNTGLHEAAKMVQRQVYVQANDVRIKSLAISSLGDLERYSGRIDQAGIHYQQAISICPSMGKAYNQLAVIHGASCEANSQLMAVHGYLRALWAERPFLPARENLLHTFTDNTSCLARPQTTLVDRWNRLIIRIAELAFLETNDDAVTGPYLTELNAISRSMALAQNDKSLPNLPHSLVILLGLAERNGIAWQALTIIFGWQMSSLALSTAPRVDLILAIFCIVACRRVESLNGSPLLMHLSRLVNSLALDGISDSSLAAKADPKSTTPSLDLFIAFAPIESIPGWSAVVDGLCRQPDFLHQSVKTLATLTLDFKATMNRFEIPESGPSPLVVLDVPNISMNHGRNRVFSCKGLALAIHFFKSRGFSVQAFVPEQCMDYEKVSNLKRLGRLEGWAAKASAMPDDIASLRLHYANGVVVATPQGDYDDSYTIEHSRRNDGIIISNDRFRDATQKIQDPVEVRVLTAWIRSNVCSFTFAGDQFIPNPDFAWPKAHESFVKLSG</sequence>
<name>A0A0H5R6K4_9EUKA</name>
<reference evidence="3" key="1">
    <citation type="submission" date="2015-04" db="EMBL/GenBank/DDBJ databases">
        <title>The genome sequence of the plant pathogenic Rhizarian Plasmodiophora brassicae reveals insights in its biotrophic life cycle and the origin of chitin synthesis.</title>
        <authorList>
            <person name="Schwelm A."/>
            <person name="Fogelqvist J."/>
            <person name="Knaust A."/>
            <person name="Julke S."/>
            <person name="Lilja T."/>
            <person name="Dhandapani V."/>
            <person name="Bonilla-Rosso G."/>
            <person name="Karlsson M."/>
            <person name="Shevchenko A."/>
            <person name="Choi S.R."/>
            <person name="Kim H.G."/>
            <person name="Park J.Y."/>
            <person name="Lim Y.P."/>
            <person name="Ludwig-Muller J."/>
            <person name="Dixelius C."/>
        </authorList>
    </citation>
    <scope>NUCLEOTIDE SEQUENCE</scope>
    <source>
        <tissue evidence="3">Potato root galls</tissue>
    </source>
</reference>
<evidence type="ECO:0000259" key="1">
    <source>
        <dbReference type="Pfam" id="PF10373"/>
    </source>
</evidence>
<dbReference type="Pfam" id="PF11977">
    <property type="entry name" value="RNase_Zc3h12a"/>
    <property type="match status" value="1"/>
</dbReference>
<dbReference type="GO" id="GO:0005697">
    <property type="term" value="C:telomerase holoenzyme complex"/>
    <property type="evidence" value="ECO:0007669"/>
    <property type="project" value="TreeGrafter"/>
</dbReference>
<proteinExistence type="predicted"/>
<protein>
    <recommendedName>
        <fullName evidence="4">RNase NYN domain-containing protein</fullName>
    </recommendedName>
</protein>
<dbReference type="InterPro" id="IPR011990">
    <property type="entry name" value="TPR-like_helical_dom_sf"/>
</dbReference>
<dbReference type="PANTHER" id="PTHR15696:SF0">
    <property type="entry name" value="TELOMERASE-BINDING PROTEIN EST1A"/>
    <property type="match status" value="1"/>
</dbReference>
<dbReference type="Gene3D" id="1.25.40.10">
    <property type="entry name" value="Tetratricopeptide repeat domain"/>
    <property type="match status" value="1"/>
</dbReference>
<evidence type="ECO:0000259" key="2">
    <source>
        <dbReference type="Pfam" id="PF11977"/>
    </source>
</evidence>
<dbReference type="Gene3D" id="3.40.50.11980">
    <property type="match status" value="1"/>
</dbReference>
<dbReference type="GO" id="GO:0042162">
    <property type="term" value="F:telomeric DNA binding"/>
    <property type="evidence" value="ECO:0007669"/>
    <property type="project" value="TreeGrafter"/>
</dbReference>
<feature type="domain" description="DNA/RNA-binding" evidence="1">
    <location>
        <begin position="105"/>
        <end position="180"/>
    </location>
</feature>
<dbReference type="SUPFAM" id="SSF48452">
    <property type="entry name" value="TPR-like"/>
    <property type="match status" value="1"/>
</dbReference>
<dbReference type="Pfam" id="PF10373">
    <property type="entry name" value="EST1_DNA_bind"/>
    <property type="match status" value="1"/>
</dbReference>
<dbReference type="InterPro" id="IPR018834">
    <property type="entry name" value="DNA/RNA-bd_Est1-type"/>
</dbReference>
<evidence type="ECO:0000313" key="3">
    <source>
        <dbReference type="EMBL" id="CRZ09760.1"/>
    </source>
</evidence>
<dbReference type="InterPro" id="IPR021869">
    <property type="entry name" value="RNase_Zc3h12_NYN"/>
</dbReference>
<dbReference type="PANTHER" id="PTHR15696">
    <property type="entry name" value="SMG-7 SUPPRESSOR WITH MORPHOLOGICAL EFFECT ON GENITALIA PROTEIN 7"/>
    <property type="match status" value="1"/>
</dbReference>
<dbReference type="EMBL" id="HACM01009318">
    <property type="protein sequence ID" value="CRZ09760.1"/>
    <property type="molecule type" value="Transcribed_RNA"/>
</dbReference>
<dbReference type="GO" id="GO:0000184">
    <property type="term" value="P:nuclear-transcribed mRNA catabolic process, nonsense-mediated decay"/>
    <property type="evidence" value="ECO:0007669"/>
    <property type="project" value="TreeGrafter"/>
</dbReference>
<evidence type="ECO:0008006" key="4">
    <source>
        <dbReference type="Google" id="ProtNLM"/>
    </source>
</evidence>
<accession>A0A0H5R6K4</accession>
<organism evidence="3">
    <name type="scientific">Spongospora subterranea</name>
    <dbReference type="NCBI Taxonomy" id="70186"/>
    <lineage>
        <taxon>Eukaryota</taxon>
        <taxon>Sar</taxon>
        <taxon>Rhizaria</taxon>
        <taxon>Endomyxa</taxon>
        <taxon>Phytomyxea</taxon>
        <taxon>Plasmodiophorida</taxon>
        <taxon>Plasmodiophoridae</taxon>
        <taxon>Spongospora</taxon>
    </lineage>
</organism>
<dbReference type="AlphaFoldDB" id="A0A0H5R6K4"/>